<comment type="caution">
    <text evidence="2">The sequence shown here is derived from an EMBL/GenBank/DDBJ whole genome shotgun (WGS) entry which is preliminary data.</text>
</comment>
<evidence type="ECO:0000313" key="3">
    <source>
        <dbReference type="Proteomes" id="UP001324427"/>
    </source>
</evidence>
<reference evidence="2 3" key="1">
    <citation type="submission" date="2021-11" db="EMBL/GenBank/DDBJ databases">
        <title>Black yeast isolated from Biological Soil Crust.</title>
        <authorList>
            <person name="Kurbessoian T."/>
        </authorList>
    </citation>
    <scope>NUCLEOTIDE SEQUENCE [LARGE SCALE GENOMIC DNA]</scope>
    <source>
        <strain evidence="2 3">CCFEE 5522</strain>
    </source>
</reference>
<dbReference type="AlphaFoldDB" id="A0AAV9JIT2"/>
<feature type="region of interest" description="Disordered" evidence="1">
    <location>
        <begin position="1"/>
        <end position="179"/>
    </location>
</feature>
<accession>A0AAV9JIT2</accession>
<protein>
    <submittedName>
        <fullName evidence="2">Uncharacterized protein</fullName>
    </submittedName>
</protein>
<proteinExistence type="predicted"/>
<dbReference type="Gene3D" id="1.20.5.170">
    <property type="match status" value="1"/>
</dbReference>
<feature type="compositionally biased region" description="Basic and acidic residues" evidence="1">
    <location>
        <begin position="310"/>
        <end position="327"/>
    </location>
</feature>
<evidence type="ECO:0000313" key="2">
    <source>
        <dbReference type="EMBL" id="KAK4545324.1"/>
    </source>
</evidence>
<gene>
    <name evidence="2" type="ORF">LTR36_003504</name>
</gene>
<sequence>MPAVSRLAQHGFEGDVSEDTSEPPKKRRRLRVPSRDVESTGAEGENPWDKDAGIGSNDRGSRFKKPGCRSKASGQAIRNKLAKQAPISSAAAVETVTRADQLPEYYRRNRMKLEDRGYNEPKVIQARKNPEAQSSEAAEYQAPIEYPSSDEDSLFVRQRLHDEQSGKKRNSAEAPLWSSFEGDEELLAKSAKEFGASLSSSKLSTSATPQPDKLDYRRPTVKSAQSHGTSNSRQPFLEETSSEDEDGIERSTQITATPPGLSHDKSATEDSSWSSESDMAMLRTTSDGPFDCAGNTAWLQFQREDDDSVDTGRKGQSENIEAKAERLESENKALREEVEQLKQQIEGPSGTPVPAAACDKSVAQTRPSMSIEAMRRRIAMFQASWNTSVS</sequence>
<feature type="region of interest" description="Disordered" evidence="1">
    <location>
        <begin position="194"/>
        <end position="327"/>
    </location>
</feature>
<feature type="compositionally biased region" description="Polar residues" evidence="1">
    <location>
        <begin position="222"/>
        <end position="234"/>
    </location>
</feature>
<organism evidence="2 3">
    <name type="scientific">Oleoguttula mirabilis</name>
    <dbReference type="NCBI Taxonomy" id="1507867"/>
    <lineage>
        <taxon>Eukaryota</taxon>
        <taxon>Fungi</taxon>
        <taxon>Dikarya</taxon>
        <taxon>Ascomycota</taxon>
        <taxon>Pezizomycotina</taxon>
        <taxon>Dothideomycetes</taxon>
        <taxon>Dothideomycetidae</taxon>
        <taxon>Mycosphaerellales</taxon>
        <taxon>Teratosphaeriaceae</taxon>
        <taxon>Oleoguttula</taxon>
    </lineage>
</organism>
<feature type="compositionally biased region" description="Basic and acidic residues" evidence="1">
    <location>
        <begin position="105"/>
        <end position="119"/>
    </location>
</feature>
<feature type="compositionally biased region" description="Low complexity" evidence="1">
    <location>
        <begin position="131"/>
        <end position="142"/>
    </location>
</feature>
<name>A0AAV9JIT2_9PEZI</name>
<keyword evidence="3" id="KW-1185">Reference proteome</keyword>
<dbReference type="EMBL" id="JAVFHQ010000020">
    <property type="protein sequence ID" value="KAK4545324.1"/>
    <property type="molecule type" value="Genomic_DNA"/>
</dbReference>
<feature type="compositionally biased region" description="Low complexity" evidence="1">
    <location>
        <begin position="269"/>
        <end position="281"/>
    </location>
</feature>
<dbReference type="Proteomes" id="UP001324427">
    <property type="component" value="Unassembled WGS sequence"/>
</dbReference>
<evidence type="ECO:0000256" key="1">
    <source>
        <dbReference type="SAM" id="MobiDB-lite"/>
    </source>
</evidence>
<feature type="compositionally biased region" description="Low complexity" evidence="1">
    <location>
        <begin position="196"/>
        <end position="208"/>
    </location>
</feature>